<feature type="transmembrane region" description="Helical" evidence="5">
    <location>
        <begin position="102"/>
        <end position="125"/>
    </location>
</feature>
<gene>
    <name evidence="7" type="ORF">EB796_010770</name>
</gene>
<dbReference type="EMBL" id="VXIV02001656">
    <property type="protein sequence ID" value="KAF6030926.1"/>
    <property type="molecule type" value="Genomic_DNA"/>
</dbReference>
<feature type="transmembrane region" description="Helical" evidence="5">
    <location>
        <begin position="146"/>
        <end position="167"/>
    </location>
</feature>
<dbReference type="AlphaFoldDB" id="A0A7J7JZZ8"/>
<keyword evidence="8" id="KW-1185">Reference proteome</keyword>
<protein>
    <recommendedName>
        <fullName evidence="6">G-protein coupled receptors family 1 profile domain-containing protein</fullName>
    </recommendedName>
</protein>
<evidence type="ECO:0000256" key="2">
    <source>
        <dbReference type="ARBA" id="ARBA00022692"/>
    </source>
</evidence>
<keyword evidence="3 5" id="KW-1133">Transmembrane helix</keyword>
<comment type="caution">
    <text evidence="7">The sequence shown here is derived from an EMBL/GenBank/DDBJ whole genome shotgun (WGS) entry which is preliminary data.</text>
</comment>
<accession>A0A7J7JZZ8</accession>
<feature type="transmembrane region" description="Helical" evidence="5">
    <location>
        <begin position="273"/>
        <end position="293"/>
    </location>
</feature>
<sequence>MNNFSSQSVEIEIEPCHNGTRQCYHTFSQILDGINCLSIIINILHLLVLNQIKELKTTKYFWILMNMNISDVIYSISSILFFNCGVRKIILKAPRLTGYWLSKLIVVGIGYGASLRVLVFLVSSIEKYIGVCHPYEYSTHFFINNIKSLSGLIYICGLLSSFAHIMIPEIKFCWTLLTIQISQKTLENNVVYASYGIQNCIMSFLISFILIKIWKELQAMNQRILPKDKLVISATKYSILSFVVYQLSFLFVVVVLICDAVGFLPSIAIPVQALAYSLLSMYGIINVLIFISFHPKYIDHVKRIFRIAAHSH</sequence>
<dbReference type="SUPFAM" id="SSF81321">
    <property type="entry name" value="Family A G protein-coupled receptor-like"/>
    <property type="match status" value="1"/>
</dbReference>
<evidence type="ECO:0000256" key="3">
    <source>
        <dbReference type="ARBA" id="ARBA00022989"/>
    </source>
</evidence>
<feature type="transmembrane region" description="Helical" evidence="5">
    <location>
        <begin position="239"/>
        <end position="267"/>
    </location>
</feature>
<dbReference type="Gene3D" id="1.20.1070.10">
    <property type="entry name" value="Rhodopsin 7-helix transmembrane proteins"/>
    <property type="match status" value="1"/>
</dbReference>
<keyword evidence="2 5" id="KW-0812">Transmembrane</keyword>
<feature type="transmembrane region" description="Helical" evidence="5">
    <location>
        <begin position="61"/>
        <end position="82"/>
    </location>
</feature>
<organism evidence="7 8">
    <name type="scientific">Bugula neritina</name>
    <name type="common">Brown bryozoan</name>
    <name type="synonym">Sertularia neritina</name>
    <dbReference type="NCBI Taxonomy" id="10212"/>
    <lineage>
        <taxon>Eukaryota</taxon>
        <taxon>Metazoa</taxon>
        <taxon>Spiralia</taxon>
        <taxon>Lophotrochozoa</taxon>
        <taxon>Bryozoa</taxon>
        <taxon>Gymnolaemata</taxon>
        <taxon>Cheilostomatida</taxon>
        <taxon>Flustrina</taxon>
        <taxon>Buguloidea</taxon>
        <taxon>Bugulidae</taxon>
        <taxon>Bugula</taxon>
    </lineage>
</organism>
<dbReference type="PROSITE" id="PS50262">
    <property type="entry name" value="G_PROTEIN_RECEP_F1_2"/>
    <property type="match status" value="1"/>
</dbReference>
<feature type="transmembrane region" description="Helical" evidence="5">
    <location>
        <begin position="30"/>
        <end position="49"/>
    </location>
</feature>
<evidence type="ECO:0000313" key="7">
    <source>
        <dbReference type="EMBL" id="KAF6030926.1"/>
    </source>
</evidence>
<feature type="transmembrane region" description="Helical" evidence="5">
    <location>
        <begin position="192"/>
        <end position="214"/>
    </location>
</feature>
<dbReference type="OrthoDB" id="6147321at2759"/>
<evidence type="ECO:0000256" key="1">
    <source>
        <dbReference type="ARBA" id="ARBA00004370"/>
    </source>
</evidence>
<feature type="domain" description="G-protein coupled receptors family 1 profile" evidence="6">
    <location>
        <begin position="41"/>
        <end position="312"/>
    </location>
</feature>
<evidence type="ECO:0000259" key="6">
    <source>
        <dbReference type="PROSITE" id="PS50262"/>
    </source>
</evidence>
<dbReference type="Proteomes" id="UP000593567">
    <property type="component" value="Unassembled WGS sequence"/>
</dbReference>
<evidence type="ECO:0000256" key="4">
    <source>
        <dbReference type="ARBA" id="ARBA00023136"/>
    </source>
</evidence>
<comment type="subcellular location">
    <subcellularLocation>
        <location evidence="1">Membrane</location>
    </subcellularLocation>
</comment>
<proteinExistence type="predicted"/>
<keyword evidence="4 5" id="KW-0472">Membrane</keyword>
<name>A0A7J7JZZ8_BUGNE</name>
<evidence type="ECO:0000256" key="5">
    <source>
        <dbReference type="SAM" id="Phobius"/>
    </source>
</evidence>
<reference evidence="7" key="1">
    <citation type="submission" date="2020-06" db="EMBL/GenBank/DDBJ databases">
        <title>Draft genome of Bugula neritina, a colonial animal packing powerful symbionts and potential medicines.</title>
        <authorList>
            <person name="Rayko M."/>
        </authorList>
    </citation>
    <scope>NUCLEOTIDE SEQUENCE [LARGE SCALE GENOMIC DNA]</scope>
    <source>
        <strain evidence="7">Kwan_BN1</strain>
    </source>
</reference>
<evidence type="ECO:0000313" key="8">
    <source>
        <dbReference type="Proteomes" id="UP000593567"/>
    </source>
</evidence>
<dbReference type="InterPro" id="IPR017452">
    <property type="entry name" value="GPCR_Rhodpsn_7TM"/>
</dbReference>
<dbReference type="GO" id="GO:0016020">
    <property type="term" value="C:membrane"/>
    <property type="evidence" value="ECO:0007669"/>
    <property type="project" value="UniProtKB-SubCell"/>
</dbReference>